<dbReference type="Proteomes" id="UP000000493">
    <property type="component" value="Chromosome"/>
</dbReference>
<keyword evidence="2" id="KW-1185">Reference proteome</keyword>
<dbReference type="KEGG" id="rsi:Runsl_4557"/>
<proteinExistence type="predicted"/>
<reference evidence="2" key="1">
    <citation type="submission" date="2011-06" db="EMBL/GenBank/DDBJ databases">
        <title>The complete genome of chromosome of Runella slithyformis DSM 19594.</title>
        <authorList>
            <consortium name="US DOE Joint Genome Institute (JGI-PGF)"/>
            <person name="Lucas S."/>
            <person name="Han J."/>
            <person name="Lapidus A."/>
            <person name="Bruce D."/>
            <person name="Goodwin L."/>
            <person name="Pitluck S."/>
            <person name="Peters L."/>
            <person name="Kyrpides N."/>
            <person name="Mavromatis K."/>
            <person name="Ivanova N."/>
            <person name="Ovchinnikova G."/>
            <person name="Zhang X."/>
            <person name="Misra M."/>
            <person name="Detter J.C."/>
            <person name="Tapia R."/>
            <person name="Han C."/>
            <person name="Land M."/>
            <person name="Hauser L."/>
            <person name="Markowitz V."/>
            <person name="Cheng J.-F."/>
            <person name="Hugenholtz P."/>
            <person name="Woyke T."/>
            <person name="Wu D."/>
            <person name="Tindall B."/>
            <person name="Faehrich R."/>
            <person name="Brambilla E."/>
            <person name="Klenk H.-P."/>
            <person name="Eisen J.A."/>
        </authorList>
    </citation>
    <scope>NUCLEOTIDE SEQUENCE [LARGE SCALE GENOMIC DNA]</scope>
    <source>
        <strain evidence="2">ATCC 29530 / DSM 19594 / LMG 11500 / NCIMB 11436 / LSU 4</strain>
    </source>
</reference>
<dbReference type="EMBL" id="CP002859">
    <property type="protein sequence ID" value="AEI50877.1"/>
    <property type="molecule type" value="Genomic_DNA"/>
</dbReference>
<organism evidence="1 2">
    <name type="scientific">Runella slithyformis (strain ATCC 29530 / DSM 19594 / LMG 11500 / NCIMB 11436 / LSU 4)</name>
    <dbReference type="NCBI Taxonomy" id="761193"/>
    <lineage>
        <taxon>Bacteria</taxon>
        <taxon>Pseudomonadati</taxon>
        <taxon>Bacteroidota</taxon>
        <taxon>Cytophagia</taxon>
        <taxon>Cytophagales</taxon>
        <taxon>Spirosomataceae</taxon>
        <taxon>Runella</taxon>
    </lineage>
</organism>
<protein>
    <submittedName>
        <fullName evidence="1">Uncharacterized protein</fullName>
    </submittedName>
</protein>
<gene>
    <name evidence="1" type="ordered locus">Runsl_4557</name>
</gene>
<reference evidence="1 2" key="2">
    <citation type="journal article" date="2012" name="Stand. Genomic Sci.">
        <title>Complete genome sequence of the aquatic bacterium Runella slithyformis type strain (LSU 4(T)).</title>
        <authorList>
            <person name="Copeland A."/>
            <person name="Zhang X."/>
            <person name="Misra M."/>
            <person name="Lapidus A."/>
            <person name="Nolan M."/>
            <person name="Lucas S."/>
            <person name="Deshpande S."/>
            <person name="Cheng J.F."/>
            <person name="Tapia R."/>
            <person name="Goodwin L.A."/>
            <person name="Pitluck S."/>
            <person name="Liolios K."/>
            <person name="Pagani I."/>
            <person name="Ivanova N."/>
            <person name="Mikhailova N."/>
            <person name="Pati A."/>
            <person name="Chen A."/>
            <person name="Palaniappan K."/>
            <person name="Land M."/>
            <person name="Hauser L."/>
            <person name="Pan C."/>
            <person name="Jeffries C.D."/>
            <person name="Detter J.C."/>
            <person name="Brambilla E.M."/>
            <person name="Rohde M."/>
            <person name="Djao O.D."/>
            <person name="Goker M."/>
            <person name="Sikorski J."/>
            <person name="Tindall B.J."/>
            <person name="Woyke T."/>
            <person name="Bristow J."/>
            <person name="Eisen J.A."/>
            <person name="Markowitz V."/>
            <person name="Hugenholtz P."/>
            <person name="Kyrpides N.C."/>
            <person name="Klenk H.P."/>
            <person name="Mavromatis K."/>
        </authorList>
    </citation>
    <scope>NUCLEOTIDE SEQUENCE [LARGE SCALE GENOMIC DNA]</scope>
    <source>
        <strain evidence="2">ATCC 29530 / DSM 19594 / LMG 11500 / NCIMB 11436 / LSU 4</strain>
    </source>
</reference>
<evidence type="ECO:0000313" key="2">
    <source>
        <dbReference type="Proteomes" id="UP000000493"/>
    </source>
</evidence>
<evidence type="ECO:0000313" key="1">
    <source>
        <dbReference type="EMBL" id="AEI50877.1"/>
    </source>
</evidence>
<sequence length="129" mass="14863">MGLKQPDKARTRITNTLTSNKIDQKMQKIHSEKMLSILGDLDLWIRVWKSGLGEVRVYVNIGQPFEKSTIEIACYYKTGNAKFAPGTMKESIWLYSKDDSTKNAFKELCNEIAEYWKSTKFSCQQSLRA</sequence>
<dbReference type="AlphaFoldDB" id="A0A7U3ZPA0"/>
<name>A0A7U3ZPA0_RUNSL</name>
<accession>A0A7U3ZPA0</accession>